<name>A0AAD7FHA9_9AGAR</name>
<dbReference type="AlphaFoldDB" id="A0AAD7FHA9"/>
<feature type="domain" description="Peptidase S53 activation" evidence="2">
    <location>
        <begin position="43"/>
        <end position="114"/>
    </location>
</feature>
<dbReference type="SUPFAM" id="SSF54897">
    <property type="entry name" value="Protease propeptides/inhibitors"/>
    <property type="match status" value="1"/>
</dbReference>
<organism evidence="3 4">
    <name type="scientific">Roridomyces roridus</name>
    <dbReference type="NCBI Taxonomy" id="1738132"/>
    <lineage>
        <taxon>Eukaryota</taxon>
        <taxon>Fungi</taxon>
        <taxon>Dikarya</taxon>
        <taxon>Basidiomycota</taxon>
        <taxon>Agaricomycotina</taxon>
        <taxon>Agaricomycetes</taxon>
        <taxon>Agaricomycetidae</taxon>
        <taxon>Agaricales</taxon>
        <taxon>Marasmiineae</taxon>
        <taxon>Mycenaceae</taxon>
        <taxon>Roridomyces</taxon>
    </lineage>
</organism>
<sequence length="138" mass="14621">MSVGNRVIADQNTVTATPPLLSDSSTNSSTPNPFAQQLLPAAGFIYEGPAPDSDQLTLRFALAGKNISGLHDTLTARSTPGNAAFRQWLSADEIKTFLEPSSETLAAFEDFTSSGKTGSANLHRIADILRQSNDLGNL</sequence>
<reference evidence="3" key="1">
    <citation type="submission" date="2023-03" db="EMBL/GenBank/DDBJ databases">
        <title>Massive genome expansion in bonnet fungi (Mycena s.s.) driven by repeated elements and novel gene families across ecological guilds.</title>
        <authorList>
            <consortium name="Lawrence Berkeley National Laboratory"/>
            <person name="Harder C.B."/>
            <person name="Miyauchi S."/>
            <person name="Viragh M."/>
            <person name="Kuo A."/>
            <person name="Thoen E."/>
            <person name="Andreopoulos B."/>
            <person name="Lu D."/>
            <person name="Skrede I."/>
            <person name="Drula E."/>
            <person name="Henrissat B."/>
            <person name="Morin E."/>
            <person name="Kohler A."/>
            <person name="Barry K."/>
            <person name="LaButti K."/>
            <person name="Morin E."/>
            <person name="Salamov A."/>
            <person name="Lipzen A."/>
            <person name="Mereny Z."/>
            <person name="Hegedus B."/>
            <person name="Baldrian P."/>
            <person name="Stursova M."/>
            <person name="Weitz H."/>
            <person name="Taylor A."/>
            <person name="Grigoriev I.V."/>
            <person name="Nagy L.G."/>
            <person name="Martin F."/>
            <person name="Kauserud H."/>
        </authorList>
    </citation>
    <scope>NUCLEOTIDE SEQUENCE</scope>
    <source>
        <strain evidence="3">9284</strain>
    </source>
</reference>
<gene>
    <name evidence="3" type="ORF">FB45DRAFT_871242</name>
</gene>
<keyword evidence="4" id="KW-1185">Reference proteome</keyword>
<evidence type="ECO:0000256" key="1">
    <source>
        <dbReference type="SAM" id="MobiDB-lite"/>
    </source>
</evidence>
<evidence type="ECO:0000313" key="4">
    <source>
        <dbReference type="Proteomes" id="UP001221142"/>
    </source>
</evidence>
<dbReference type="GO" id="GO:0008236">
    <property type="term" value="F:serine-type peptidase activity"/>
    <property type="evidence" value="ECO:0007669"/>
    <property type="project" value="InterPro"/>
</dbReference>
<dbReference type="EMBL" id="JARKIF010000017">
    <property type="protein sequence ID" value="KAJ7620196.1"/>
    <property type="molecule type" value="Genomic_DNA"/>
</dbReference>
<dbReference type="Proteomes" id="UP001221142">
    <property type="component" value="Unassembled WGS sequence"/>
</dbReference>
<proteinExistence type="predicted"/>
<dbReference type="Pfam" id="PF09286">
    <property type="entry name" value="Pro-kuma_activ"/>
    <property type="match status" value="1"/>
</dbReference>
<evidence type="ECO:0000313" key="3">
    <source>
        <dbReference type="EMBL" id="KAJ7620196.1"/>
    </source>
</evidence>
<protein>
    <recommendedName>
        <fullName evidence="2">Peptidase S53 activation domain-containing protein</fullName>
    </recommendedName>
</protein>
<dbReference type="InterPro" id="IPR015366">
    <property type="entry name" value="S53_propep"/>
</dbReference>
<accession>A0AAD7FHA9</accession>
<feature type="compositionally biased region" description="Low complexity" evidence="1">
    <location>
        <begin position="17"/>
        <end position="31"/>
    </location>
</feature>
<feature type="region of interest" description="Disordered" evidence="1">
    <location>
        <begin position="1"/>
        <end position="31"/>
    </location>
</feature>
<evidence type="ECO:0000259" key="2">
    <source>
        <dbReference type="Pfam" id="PF09286"/>
    </source>
</evidence>
<comment type="caution">
    <text evidence="3">The sequence shown here is derived from an EMBL/GenBank/DDBJ whole genome shotgun (WGS) entry which is preliminary data.</text>
</comment>